<keyword evidence="3" id="KW-0813">Transport</keyword>
<dbReference type="InterPro" id="IPR036259">
    <property type="entry name" value="MFS_trans_sf"/>
</dbReference>
<proteinExistence type="inferred from homology"/>
<feature type="transmembrane region" description="Helical" evidence="8">
    <location>
        <begin position="153"/>
        <end position="176"/>
    </location>
</feature>
<dbReference type="GO" id="GO:0005886">
    <property type="term" value="C:plasma membrane"/>
    <property type="evidence" value="ECO:0007669"/>
    <property type="project" value="UniProtKB-ARBA"/>
</dbReference>
<evidence type="ECO:0000256" key="3">
    <source>
        <dbReference type="ARBA" id="ARBA00022448"/>
    </source>
</evidence>
<accession>A0A1Y2FZ72</accession>
<dbReference type="GO" id="GO:0071916">
    <property type="term" value="F:dipeptide transmembrane transporter activity"/>
    <property type="evidence" value="ECO:0007669"/>
    <property type="project" value="UniProtKB-ARBA"/>
</dbReference>
<dbReference type="PANTHER" id="PTHR11654">
    <property type="entry name" value="OLIGOPEPTIDE TRANSPORTER-RELATED"/>
    <property type="match status" value="1"/>
</dbReference>
<dbReference type="Proteomes" id="UP000193467">
    <property type="component" value="Unassembled WGS sequence"/>
</dbReference>
<feature type="transmembrane region" description="Helical" evidence="8">
    <location>
        <begin position="227"/>
        <end position="245"/>
    </location>
</feature>
<feature type="transmembrane region" description="Helical" evidence="8">
    <location>
        <begin position="113"/>
        <end position="141"/>
    </location>
</feature>
<feature type="compositionally biased region" description="Basic and acidic residues" evidence="7">
    <location>
        <begin position="597"/>
        <end position="606"/>
    </location>
</feature>
<feature type="transmembrane region" description="Helical" evidence="8">
    <location>
        <begin position="517"/>
        <end position="539"/>
    </location>
</feature>
<dbReference type="AlphaFoldDB" id="A0A1Y2FZ72"/>
<evidence type="ECO:0000313" key="10">
    <source>
        <dbReference type="Proteomes" id="UP000193467"/>
    </source>
</evidence>
<dbReference type="EMBL" id="MCGR01000006">
    <property type="protein sequence ID" value="ORY89374.1"/>
    <property type="molecule type" value="Genomic_DNA"/>
</dbReference>
<dbReference type="Pfam" id="PF00854">
    <property type="entry name" value="PTR2"/>
    <property type="match status" value="1"/>
</dbReference>
<reference evidence="9 10" key="1">
    <citation type="submission" date="2016-07" db="EMBL/GenBank/DDBJ databases">
        <title>Pervasive Adenine N6-methylation of Active Genes in Fungi.</title>
        <authorList>
            <consortium name="DOE Joint Genome Institute"/>
            <person name="Mondo S.J."/>
            <person name="Dannebaum R.O."/>
            <person name="Kuo R.C."/>
            <person name="Labutti K."/>
            <person name="Haridas S."/>
            <person name="Kuo A."/>
            <person name="Salamov A."/>
            <person name="Ahrendt S.R."/>
            <person name="Lipzen A."/>
            <person name="Sullivan W."/>
            <person name="Andreopoulos W.B."/>
            <person name="Clum A."/>
            <person name="Lindquist E."/>
            <person name="Daum C."/>
            <person name="Ramamoorthy G.K."/>
            <person name="Gryganskyi A."/>
            <person name="Culley D."/>
            <person name="Magnuson J.K."/>
            <person name="James T.Y."/>
            <person name="O'Malley M.A."/>
            <person name="Stajich J.E."/>
            <person name="Spatafora J.W."/>
            <person name="Visel A."/>
            <person name="Grigoriev I.V."/>
        </authorList>
    </citation>
    <scope>NUCLEOTIDE SEQUENCE [LARGE SCALE GENOMIC DNA]</scope>
    <source>
        <strain evidence="9 10">62-1032</strain>
    </source>
</reference>
<feature type="transmembrane region" description="Helical" evidence="8">
    <location>
        <begin position="432"/>
        <end position="454"/>
    </location>
</feature>
<evidence type="ECO:0000256" key="6">
    <source>
        <dbReference type="ARBA" id="ARBA00023136"/>
    </source>
</evidence>
<gene>
    <name evidence="9" type="ORF">BCR35DRAFT_288071</name>
</gene>
<evidence type="ECO:0000256" key="4">
    <source>
        <dbReference type="ARBA" id="ARBA00022692"/>
    </source>
</evidence>
<keyword evidence="4 8" id="KW-0812">Transmembrane</keyword>
<comment type="subcellular location">
    <subcellularLocation>
        <location evidence="1">Membrane</location>
        <topology evidence="1">Multi-pass membrane protein</topology>
    </subcellularLocation>
</comment>
<feature type="transmembrane region" description="Helical" evidence="8">
    <location>
        <begin position="364"/>
        <end position="382"/>
    </location>
</feature>
<keyword evidence="6 8" id="KW-0472">Membrane</keyword>
<evidence type="ECO:0000256" key="5">
    <source>
        <dbReference type="ARBA" id="ARBA00022989"/>
    </source>
</evidence>
<keyword evidence="5 8" id="KW-1133">Transmembrane helix</keyword>
<sequence length="606" mass="65251">MATTNIVNDYISGDPHGEKGRSSTEAPSLEKALFTDAANDYDDTPTEEERNTLRLVADKIPYTAWLIALVEFAERASYYGCSGPFSNFIQRPLPAGGNGAGATPAGTQLTPGALGLGLIAATGLTTTFSFLAYILPIAGGVLADTKWGRFRTICYGTAIAAVAHVILIIAAIPSVIKQGHAVAPFVIGLLTLAFGTGFIKSSVAVLMSDQTPNKVQRVRVLATGERVIVDPATTVQSIMLCYYWAINVGAFFKLATTYSEKRVGFWLAFLLPLIIFLIMPVVLFHLNNRLIKLPPKGSVLVDTAKVISTGLSQPKIKGESFYESAKPSKIELAGGLKKSKPAGWVSWDDDFVDELKRTFSACKIFAFLPIFYLADGGLSSITNSQAASMTTNGAPNDLLANFNPLTIIVVAPLLNYVLYPTLRKYKIPFGQVARIVTGFLLGVLTMVIGAILQWQVYKTSPCGYNATTCEVGTTVSPILVWAQLPMYSLPAIAELLVSVTCFEMAYTRAPQRMKGLVYALVLAMSALSSALVLIVSPSFKDPNLIWPFVGIAIANFIAAGFIWYFFGHLDKEAADLDIGVNRAIEAKPPGSPASDSLQEKGEVEKR</sequence>
<keyword evidence="10" id="KW-1185">Reference proteome</keyword>
<dbReference type="InterPro" id="IPR000109">
    <property type="entry name" value="POT_fam"/>
</dbReference>
<name>A0A1Y2FZ72_9BASI</name>
<evidence type="ECO:0000256" key="8">
    <source>
        <dbReference type="SAM" id="Phobius"/>
    </source>
</evidence>
<comment type="caution">
    <text evidence="9">The sequence shown here is derived from an EMBL/GenBank/DDBJ whole genome shotgun (WGS) entry which is preliminary data.</text>
</comment>
<evidence type="ECO:0000256" key="2">
    <source>
        <dbReference type="ARBA" id="ARBA00005982"/>
    </source>
</evidence>
<feature type="transmembrane region" description="Helical" evidence="8">
    <location>
        <begin position="486"/>
        <end position="505"/>
    </location>
</feature>
<feature type="transmembrane region" description="Helical" evidence="8">
    <location>
        <begin position="182"/>
        <end position="206"/>
    </location>
</feature>
<dbReference type="SUPFAM" id="SSF103473">
    <property type="entry name" value="MFS general substrate transporter"/>
    <property type="match status" value="1"/>
</dbReference>
<feature type="transmembrane region" description="Helical" evidence="8">
    <location>
        <begin position="265"/>
        <end position="286"/>
    </location>
</feature>
<dbReference type="Gene3D" id="1.20.1250.20">
    <property type="entry name" value="MFS general substrate transporter like domains"/>
    <property type="match status" value="1"/>
</dbReference>
<evidence type="ECO:0000256" key="1">
    <source>
        <dbReference type="ARBA" id="ARBA00004141"/>
    </source>
</evidence>
<feature type="region of interest" description="Disordered" evidence="7">
    <location>
        <begin position="1"/>
        <end position="28"/>
    </location>
</feature>
<dbReference type="InParanoid" id="A0A1Y2FZ72"/>
<comment type="similarity">
    <text evidence="2">Belongs to the major facilitator superfamily. Proton-dependent oligopeptide transporter (POT/PTR) (TC 2.A.17) family.</text>
</comment>
<protein>
    <submittedName>
        <fullName evidence="9">POT family-domain-containing protein</fullName>
    </submittedName>
</protein>
<evidence type="ECO:0000313" key="9">
    <source>
        <dbReference type="EMBL" id="ORY89374.1"/>
    </source>
</evidence>
<feature type="transmembrane region" description="Helical" evidence="8">
    <location>
        <begin position="402"/>
        <end position="420"/>
    </location>
</feature>
<feature type="region of interest" description="Disordered" evidence="7">
    <location>
        <begin position="586"/>
        <end position="606"/>
    </location>
</feature>
<evidence type="ECO:0000256" key="7">
    <source>
        <dbReference type="SAM" id="MobiDB-lite"/>
    </source>
</evidence>
<dbReference type="OrthoDB" id="8904098at2759"/>
<dbReference type="FunFam" id="1.20.1250.20:FF:000085">
    <property type="entry name" value="MFS peptide transporter Ptr2"/>
    <property type="match status" value="1"/>
</dbReference>
<organism evidence="9 10">
    <name type="scientific">Leucosporidium creatinivorum</name>
    <dbReference type="NCBI Taxonomy" id="106004"/>
    <lineage>
        <taxon>Eukaryota</taxon>
        <taxon>Fungi</taxon>
        <taxon>Dikarya</taxon>
        <taxon>Basidiomycota</taxon>
        <taxon>Pucciniomycotina</taxon>
        <taxon>Microbotryomycetes</taxon>
        <taxon>Leucosporidiales</taxon>
        <taxon>Leucosporidium</taxon>
    </lineage>
</organism>
<feature type="transmembrane region" description="Helical" evidence="8">
    <location>
        <begin position="545"/>
        <end position="566"/>
    </location>
</feature>